<keyword evidence="2" id="KW-1185">Reference proteome</keyword>
<accession>A0ABQ3CET9</accession>
<dbReference type="Proteomes" id="UP000653644">
    <property type="component" value="Unassembled WGS sequence"/>
</dbReference>
<dbReference type="EMBL" id="BMVN01000003">
    <property type="protein sequence ID" value="GHA08720.1"/>
    <property type="molecule type" value="Genomic_DNA"/>
</dbReference>
<evidence type="ECO:0000313" key="2">
    <source>
        <dbReference type="Proteomes" id="UP000653644"/>
    </source>
</evidence>
<proteinExistence type="predicted"/>
<organism evidence="1 2">
    <name type="scientific">Streptomyces canarius</name>
    <dbReference type="NCBI Taxonomy" id="285453"/>
    <lineage>
        <taxon>Bacteria</taxon>
        <taxon>Bacillati</taxon>
        <taxon>Actinomycetota</taxon>
        <taxon>Actinomycetes</taxon>
        <taxon>Kitasatosporales</taxon>
        <taxon>Streptomycetaceae</taxon>
        <taxon>Streptomyces</taxon>
    </lineage>
</organism>
<protein>
    <submittedName>
        <fullName evidence="1">Uncharacterized protein</fullName>
    </submittedName>
</protein>
<gene>
    <name evidence="1" type="ORF">GCM10010345_11340</name>
</gene>
<evidence type="ECO:0000313" key="1">
    <source>
        <dbReference type="EMBL" id="GHA08720.1"/>
    </source>
</evidence>
<sequence length="84" mass="8833">MSEITQERLNEEADYFEKVAAARAEAAAKDGERAAALTGSDHTRACASRAAAIARGRAVEYRAIAETLRAGEIPDSLGPDAIAD</sequence>
<name>A0ABQ3CET9_9ACTN</name>
<comment type="caution">
    <text evidence="1">The sequence shown here is derived from an EMBL/GenBank/DDBJ whole genome shotgun (WGS) entry which is preliminary data.</text>
</comment>
<reference evidence="2" key="1">
    <citation type="journal article" date="2019" name="Int. J. Syst. Evol. Microbiol.">
        <title>The Global Catalogue of Microorganisms (GCM) 10K type strain sequencing project: providing services to taxonomists for standard genome sequencing and annotation.</title>
        <authorList>
            <consortium name="The Broad Institute Genomics Platform"/>
            <consortium name="The Broad Institute Genome Sequencing Center for Infectious Disease"/>
            <person name="Wu L."/>
            <person name="Ma J."/>
        </authorList>
    </citation>
    <scope>NUCLEOTIDE SEQUENCE [LARGE SCALE GENOMIC DNA]</scope>
    <source>
        <strain evidence="2">JCM 4733</strain>
    </source>
</reference>
<dbReference type="RefSeq" id="WP_189882847.1">
    <property type="nucleotide sequence ID" value="NZ_BMVN01000003.1"/>
</dbReference>